<evidence type="ECO:0000256" key="4">
    <source>
        <dbReference type="ARBA" id="ARBA00022801"/>
    </source>
</evidence>
<dbReference type="SUPFAM" id="SSF50993">
    <property type="entry name" value="Peptidase/esterase 'gauge' domain"/>
    <property type="match status" value="1"/>
</dbReference>
<dbReference type="PRINTS" id="PR00862">
    <property type="entry name" value="PROLIGOPTASE"/>
</dbReference>
<feature type="domain" description="Peptidase S9 prolyl oligopeptidase catalytic" evidence="7">
    <location>
        <begin position="491"/>
        <end position="704"/>
    </location>
</feature>
<dbReference type="RefSeq" id="WP_183631335.1">
    <property type="nucleotide sequence ID" value="NZ_BAABLE010000011.1"/>
</dbReference>
<feature type="chain" id="PRO_5032386253" description="prolyl oligopeptidase" evidence="6">
    <location>
        <begin position="20"/>
        <end position="712"/>
    </location>
</feature>
<dbReference type="Gene3D" id="3.40.50.1820">
    <property type="entry name" value="alpha/beta hydrolase"/>
    <property type="match status" value="1"/>
</dbReference>
<sequence>MRLNALGCALLALPALAMAAAPATPEIPVTDVYHGVSVVDPYRWMEDMKSPEFQTWLKAQADYAGGILKQIPGRDALRKRLGELADVGEVTGGYEQAGSQVFFLKRAPGENARKLWVRHGANGAERLLLDPDAMPGEGGHHAIDWYSPSRDGKLIAIGISVGGSENSVMRIMNVASGKFLPDVIDRAGLNEPDGRSMNESGIAWLPDGKHFYYNRHPADERYNKSAVFLHKLGDSADKDVAVFGWGATPSRTFELADLPYVSTAPGSKWLMAEVLHGDSVNRSFWVAPLAKATNGETPWRRLITPEDKVTHAVLVGDALYAITQKNASRRELLKISVATGDRVLALKAGDAVLQELIATADGVVVKALDGGVSKLIQVGKTGQTAELGLPFEGTVREISAASDRSILLRLEGWTRPAQVLRLAGGKVEVTTLQKPLKVDTSGVEARRVMIKSHDGVLVPLSILSQKNPALDGKHPTILSGYGAYGISMEPRFSAVRLAWLERGGVQAVCHVRGGGELGEDWHQGGYIKTKQNTVSDFIACAEWLIANGYTSSSKLAGIGGSAGGITIGGTITQRPELLAAAQSAVGISDMLRMENTPNGPPNIEEFGTVKNPEHFKSMYAISPYHRVKDGVAYPAVIVTTGANDPRVEAWLPGKFAARLQKANPNGKPVILRVDYDAGHGIGSNIGQALDETADVWSFFLWQMGDPAFQPMR</sequence>
<reference evidence="9 10" key="1">
    <citation type="submission" date="2020-08" db="EMBL/GenBank/DDBJ databases">
        <title>Genomic Encyclopedia of Type Strains, Phase IV (KMG-IV): sequencing the most valuable type-strain genomes for metagenomic binning, comparative biology and taxonomic classification.</title>
        <authorList>
            <person name="Goeker M."/>
        </authorList>
    </citation>
    <scope>NUCLEOTIDE SEQUENCE [LARGE SCALE GENOMIC DNA]</scope>
    <source>
        <strain evidence="9 10">DSM 106739</strain>
    </source>
</reference>
<evidence type="ECO:0000313" key="10">
    <source>
        <dbReference type="Proteomes" id="UP000561045"/>
    </source>
</evidence>
<name>A0A840BKL9_9RHOO</name>
<organism evidence="9 10">
    <name type="scientific">Niveibacterium umoris</name>
    <dbReference type="NCBI Taxonomy" id="1193620"/>
    <lineage>
        <taxon>Bacteria</taxon>
        <taxon>Pseudomonadati</taxon>
        <taxon>Pseudomonadota</taxon>
        <taxon>Betaproteobacteria</taxon>
        <taxon>Rhodocyclales</taxon>
        <taxon>Rhodocyclaceae</taxon>
        <taxon>Niveibacterium</taxon>
    </lineage>
</organism>
<dbReference type="GO" id="GO:0004252">
    <property type="term" value="F:serine-type endopeptidase activity"/>
    <property type="evidence" value="ECO:0007669"/>
    <property type="project" value="UniProtKB-EC"/>
</dbReference>
<evidence type="ECO:0000259" key="8">
    <source>
        <dbReference type="Pfam" id="PF02897"/>
    </source>
</evidence>
<dbReference type="EC" id="3.4.21.26" evidence="2"/>
<keyword evidence="10" id="KW-1185">Reference proteome</keyword>
<dbReference type="InterPro" id="IPR023302">
    <property type="entry name" value="Pept_S9A_N"/>
</dbReference>
<dbReference type="EMBL" id="JACIET010000001">
    <property type="protein sequence ID" value="MBB4011077.1"/>
    <property type="molecule type" value="Genomic_DNA"/>
</dbReference>
<dbReference type="AlphaFoldDB" id="A0A840BKL9"/>
<dbReference type="Pfam" id="PF02897">
    <property type="entry name" value="Peptidase_S9_N"/>
    <property type="match status" value="1"/>
</dbReference>
<evidence type="ECO:0000256" key="2">
    <source>
        <dbReference type="ARBA" id="ARBA00011897"/>
    </source>
</evidence>
<evidence type="ECO:0000256" key="3">
    <source>
        <dbReference type="ARBA" id="ARBA00022670"/>
    </source>
</evidence>
<dbReference type="SUPFAM" id="SSF53474">
    <property type="entry name" value="alpha/beta-Hydrolases"/>
    <property type="match status" value="1"/>
</dbReference>
<dbReference type="PANTHER" id="PTHR42881">
    <property type="entry name" value="PROLYL ENDOPEPTIDASE"/>
    <property type="match status" value="1"/>
</dbReference>
<comment type="catalytic activity">
    <reaction evidence="1">
        <text>Hydrolysis of Pro-|-Xaa &gt;&gt; Ala-|-Xaa in oligopeptides.</text>
        <dbReference type="EC" id="3.4.21.26"/>
    </reaction>
</comment>
<dbReference type="InterPro" id="IPR001375">
    <property type="entry name" value="Peptidase_S9_cat"/>
</dbReference>
<evidence type="ECO:0000256" key="5">
    <source>
        <dbReference type="ARBA" id="ARBA00022825"/>
    </source>
</evidence>
<dbReference type="InterPro" id="IPR051167">
    <property type="entry name" value="Prolyl_oligopep/macrocyclase"/>
</dbReference>
<dbReference type="Pfam" id="PF00326">
    <property type="entry name" value="Peptidase_S9"/>
    <property type="match status" value="1"/>
</dbReference>
<keyword evidence="6" id="KW-0732">Signal</keyword>
<accession>A0A840BKL9</accession>
<dbReference type="GO" id="GO:0006508">
    <property type="term" value="P:proteolysis"/>
    <property type="evidence" value="ECO:0007669"/>
    <property type="project" value="UniProtKB-KW"/>
</dbReference>
<dbReference type="InterPro" id="IPR002470">
    <property type="entry name" value="Peptidase_S9A"/>
</dbReference>
<feature type="signal peptide" evidence="6">
    <location>
        <begin position="1"/>
        <end position="19"/>
    </location>
</feature>
<dbReference type="InterPro" id="IPR029058">
    <property type="entry name" value="AB_hydrolase_fold"/>
</dbReference>
<evidence type="ECO:0000256" key="6">
    <source>
        <dbReference type="SAM" id="SignalP"/>
    </source>
</evidence>
<feature type="domain" description="Peptidase S9A N-terminal" evidence="8">
    <location>
        <begin position="24"/>
        <end position="423"/>
    </location>
</feature>
<evidence type="ECO:0000259" key="7">
    <source>
        <dbReference type="Pfam" id="PF00326"/>
    </source>
</evidence>
<keyword evidence="3" id="KW-0645">Protease</keyword>
<gene>
    <name evidence="9" type="ORF">GGR36_000385</name>
</gene>
<keyword evidence="5" id="KW-0720">Serine protease</keyword>
<dbReference type="Gene3D" id="2.130.10.120">
    <property type="entry name" value="Prolyl oligopeptidase, N-terminal domain"/>
    <property type="match status" value="1"/>
</dbReference>
<comment type="caution">
    <text evidence="9">The sequence shown here is derived from an EMBL/GenBank/DDBJ whole genome shotgun (WGS) entry which is preliminary data.</text>
</comment>
<protein>
    <recommendedName>
        <fullName evidence="2">prolyl oligopeptidase</fullName>
        <ecNumber evidence="2">3.4.21.26</ecNumber>
    </recommendedName>
</protein>
<dbReference type="GO" id="GO:0005829">
    <property type="term" value="C:cytosol"/>
    <property type="evidence" value="ECO:0007669"/>
    <property type="project" value="TreeGrafter"/>
</dbReference>
<dbReference type="PANTHER" id="PTHR42881:SF2">
    <property type="entry name" value="PROLYL ENDOPEPTIDASE"/>
    <property type="match status" value="1"/>
</dbReference>
<dbReference type="Proteomes" id="UP000561045">
    <property type="component" value="Unassembled WGS sequence"/>
</dbReference>
<evidence type="ECO:0000313" key="9">
    <source>
        <dbReference type="EMBL" id="MBB4011077.1"/>
    </source>
</evidence>
<keyword evidence="4 9" id="KW-0378">Hydrolase</keyword>
<evidence type="ECO:0000256" key="1">
    <source>
        <dbReference type="ARBA" id="ARBA00001070"/>
    </source>
</evidence>
<dbReference type="GO" id="GO:0070012">
    <property type="term" value="F:oligopeptidase activity"/>
    <property type="evidence" value="ECO:0007669"/>
    <property type="project" value="TreeGrafter"/>
</dbReference>
<proteinExistence type="predicted"/>